<dbReference type="KEGG" id="tab:CIG75_09820"/>
<dbReference type="PROSITE" id="PS50203">
    <property type="entry name" value="CALPAIN_CAT"/>
    <property type="match status" value="1"/>
</dbReference>
<accession>A0A223D124</accession>
<dbReference type="Gene3D" id="3.90.70.10">
    <property type="entry name" value="Cysteine proteinases"/>
    <property type="match status" value="1"/>
</dbReference>
<dbReference type="SMART" id="SM00230">
    <property type="entry name" value="CysPc"/>
    <property type="match status" value="1"/>
</dbReference>
<evidence type="ECO:0000259" key="7">
    <source>
        <dbReference type="PROSITE" id="PS50203"/>
    </source>
</evidence>
<protein>
    <recommendedName>
        <fullName evidence="7">Calpain catalytic domain-containing protein</fullName>
    </recommendedName>
</protein>
<name>A0A223D124_9BACL</name>
<dbReference type="InterPro" id="IPR022684">
    <property type="entry name" value="Calpain_cysteine_protease"/>
</dbReference>
<feature type="region of interest" description="Disordered" evidence="6">
    <location>
        <begin position="1"/>
        <end position="29"/>
    </location>
</feature>
<dbReference type="SUPFAM" id="SSF54001">
    <property type="entry name" value="Cysteine proteinases"/>
    <property type="match status" value="1"/>
</dbReference>
<feature type="compositionally biased region" description="Polar residues" evidence="6">
    <location>
        <begin position="1"/>
        <end position="11"/>
    </location>
</feature>
<dbReference type="InterPro" id="IPR001300">
    <property type="entry name" value="Peptidase_C2_calpain_cat"/>
</dbReference>
<evidence type="ECO:0000313" key="9">
    <source>
        <dbReference type="Proteomes" id="UP000214688"/>
    </source>
</evidence>
<reference evidence="8 9" key="1">
    <citation type="journal article" date="2015" name="Int. J. Syst. Evol. Microbiol.">
        <title>Tumebacillus algifaecis sp. nov., isolated from decomposing algal scum.</title>
        <authorList>
            <person name="Wu Y.F."/>
            <person name="Zhang B."/>
            <person name="Xing P."/>
            <person name="Wu Q.L."/>
            <person name="Liu S.J."/>
        </authorList>
    </citation>
    <scope>NUCLEOTIDE SEQUENCE [LARGE SCALE GENOMIC DNA]</scope>
    <source>
        <strain evidence="8 9">THMBR28</strain>
    </source>
</reference>
<evidence type="ECO:0000256" key="1">
    <source>
        <dbReference type="ARBA" id="ARBA00007623"/>
    </source>
</evidence>
<comment type="similarity">
    <text evidence="1">Belongs to the peptidase C2 family.</text>
</comment>
<keyword evidence="3 5" id="KW-0378">Hydrolase</keyword>
<keyword evidence="4 5" id="KW-0788">Thiol protease</keyword>
<evidence type="ECO:0000256" key="4">
    <source>
        <dbReference type="ARBA" id="ARBA00022807"/>
    </source>
</evidence>
<gene>
    <name evidence="8" type="ORF">CIG75_09820</name>
</gene>
<feature type="domain" description="Calpain catalytic" evidence="7">
    <location>
        <begin position="294"/>
        <end position="641"/>
    </location>
</feature>
<keyword evidence="9" id="KW-1185">Reference proteome</keyword>
<feature type="active site" evidence="5">
    <location>
        <position position="578"/>
    </location>
</feature>
<feature type="active site" evidence="5">
    <location>
        <position position="303"/>
    </location>
</feature>
<dbReference type="GO" id="GO:0004198">
    <property type="term" value="F:calcium-dependent cysteine-type endopeptidase activity"/>
    <property type="evidence" value="ECO:0007669"/>
    <property type="project" value="InterPro"/>
</dbReference>
<dbReference type="OrthoDB" id="7325981at2"/>
<evidence type="ECO:0000256" key="5">
    <source>
        <dbReference type="PROSITE-ProRule" id="PRU00239"/>
    </source>
</evidence>
<evidence type="ECO:0000256" key="2">
    <source>
        <dbReference type="ARBA" id="ARBA00022670"/>
    </source>
</evidence>
<dbReference type="EMBL" id="CP022657">
    <property type="protein sequence ID" value="ASS75251.1"/>
    <property type="molecule type" value="Genomic_DNA"/>
</dbReference>
<dbReference type="AlphaFoldDB" id="A0A223D124"/>
<dbReference type="InterPro" id="IPR038765">
    <property type="entry name" value="Papain-like_cys_pep_sf"/>
</dbReference>
<evidence type="ECO:0000313" key="8">
    <source>
        <dbReference type="EMBL" id="ASS75251.1"/>
    </source>
</evidence>
<evidence type="ECO:0000256" key="3">
    <source>
        <dbReference type="ARBA" id="ARBA00022801"/>
    </source>
</evidence>
<evidence type="ECO:0000256" key="6">
    <source>
        <dbReference type="SAM" id="MobiDB-lite"/>
    </source>
</evidence>
<dbReference type="Proteomes" id="UP000214688">
    <property type="component" value="Chromosome"/>
</dbReference>
<keyword evidence="2 5" id="KW-0645">Protease</keyword>
<feature type="active site" evidence="5">
    <location>
        <position position="598"/>
    </location>
</feature>
<organism evidence="8 9">
    <name type="scientific">Tumebacillus algifaecis</name>
    <dbReference type="NCBI Taxonomy" id="1214604"/>
    <lineage>
        <taxon>Bacteria</taxon>
        <taxon>Bacillati</taxon>
        <taxon>Bacillota</taxon>
        <taxon>Bacilli</taxon>
        <taxon>Bacillales</taxon>
        <taxon>Alicyclobacillaceae</taxon>
        <taxon>Tumebacillus</taxon>
    </lineage>
</organism>
<dbReference type="RefSeq" id="WP_094236499.1">
    <property type="nucleotide sequence ID" value="NZ_CP022657.1"/>
</dbReference>
<dbReference type="PANTHER" id="PTHR10183">
    <property type="entry name" value="CALPAIN"/>
    <property type="match status" value="1"/>
</dbReference>
<dbReference type="Pfam" id="PF00648">
    <property type="entry name" value="Peptidase_C2"/>
    <property type="match status" value="2"/>
</dbReference>
<dbReference type="GO" id="GO:0006508">
    <property type="term" value="P:proteolysis"/>
    <property type="evidence" value="ECO:0007669"/>
    <property type="project" value="UniProtKB-KW"/>
</dbReference>
<dbReference type="PANTHER" id="PTHR10183:SF379">
    <property type="entry name" value="CALPAIN-5"/>
    <property type="match status" value="1"/>
</dbReference>
<proteinExistence type="inferred from homology"/>
<sequence>MRSSAGKSNNSLKHHSRATSPADQKQRAGISSLDRLVQMQKTVGNRMTVQYLQSQQPLQRTPASFSTWPSDEHAPDKGTWGKICALVVEYSKLQAQSPEREQILLALNPLITKWESEYLAANKDKATMDFNIWGKRSSAFNDLLRRISAEWKEMDGHGDLVPQLPMELAANPLLTKKKPDSGTDKIFGGYFSTNARIYDQIGNTIGVARKGYICEYQIDTIGPDGANAADYYKVRPNPAIMGTANYLAFQEGYVERTAVETINNSQFDPALRYEMIGQGMEVHPLFPHPPKLDDVRQGFIGDCYLLAAVCSLVHKSPALITQMMKDNGNNTVTVRLFDVQENGGTKSFTPREVTVEKSVVRRVTPKVSRDENAQGSLWVQILEKAYAAAGYHGRTAERLPLRANTFEQIASGQSGFAFEHLTGTEAQYGRVETYDQMVSSGDWLFDRGLKALLTPDQQMEIFMNPDIKDGLQKMHEENKHVYQEEVKALLEQKGVSAPLIAIMLTYLAQNKMYSGKRGTGKYTATQLGVFNTIKTALDAGRAITIDTQEKIASPSKKTIFGFGHSGGEEMAKGLVGNHAYSVLAYKEESGVKYVRLRNPWGHYGRAYSKKFFSGKIQASEADSGEFWLELSDVTKRFSRVHHVV</sequence>